<dbReference type="EMBL" id="BPLR01001698">
    <property type="protein sequence ID" value="GIZ04189.1"/>
    <property type="molecule type" value="Genomic_DNA"/>
</dbReference>
<proteinExistence type="predicted"/>
<comment type="caution">
    <text evidence="2">The sequence shown here is derived from an EMBL/GenBank/DDBJ whole genome shotgun (WGS) entry which is preliminary data.</text>
</comment>
<protein>
    <submittedName>
        <fullName evidence="2">Uncharacterized protein</fullName>
    </submittedName>
</protein>
<dbReference type="Proteomes" id="UP001054945">
    <property type="component" value="Unassembled WGS sequence"/>
</dbReference>
<evidence type="ECO:0000313" key="2">
    <source>
        <dbReference type="EMBL" id="GIZ04189.1"/>
    </source>
</evidence>
<gene>
    <name evidence="2" type="ORF">CEXT_246781</name>
</gene>
<name>A0AAV4YB82_CAEEX</name>
<feature type="compositionally biased region" description="Basic and acidic residues" evidence="1">
    <location>
        <begin position="1"/>
        <end position="11"/>
    </location>
</feature>
<keyword evidence="3" id="KW-1185">Reference proteome</keyword>
<dbReference type="AlphaFoldDB" id="A0AAV4YB82"/>
<feature type="region of interest" description="Disordered" evidence="1">
    <location>
        <begin position="1"/>
        <end position="25"/>
    </location>
</feature>
<sequence length="100" mass="11399">MSDQNSTHDHSNGTGEFRTQRSPQSTLQDYLQKFEKAHDENLLQKLPAETYTNSYPLCCLIKLEGADIESKNITALSRGFKRTASYWKGTWVALRSPSCR</sequence>
<evidence type="ECO:0000256" key="1">
    <source>
        <dbReference type="SAM" id="MobiDB-lite"/>
    </source>
</evidence>
<evidence type="ECO:0000313" key="3">
    <source>
        <dbReference type="Proteomes" id="UP001054945"/>
    </source>
</evidence>
<accession>A0AAV4YB82</accession>
<organism evidence="2 3">
    <name type="scientific">Caerostris extrusa</name>
    <name type="common">Bark spider</name>
    <name type="synonym">Caerostris bankana</name>
    <dbReference type="NCBI Taxonomy" id="172846"/>
    <lineage>
        <taxon>Eukaryota</taxon>
        <taxon>Metazoa</taxon>
        <taxon>Ecdysozoa</taxon>
        <taxon>Arthropoda</taxon>
        <taxon>Chelicerata</taxon>
        <taxon>Arachnida</taxon>
        <taxon>Araneae</taxon>
        <taxon>Araneomorphae</taxon>
        <taxon>Entelegynae</taxon>
        <taxon>Araneoidea</taxon>
        <taxon>Araneidae</taxon>
        <taxon>Caerostris</taxon>
    </lineage>
</organism>
<reference evidence="2 3" key="1">
    <citation type="submission" date="2021-06" db="EMBL/GenBank/DDBJ databases">
        <title>Caerostris extrusa draft genome.</title>
        <authorList>
            <person name="Kono N."/>
            <person name="Arakawa K."/>
        </authorList>
    </citation>
    <scope>NUCLEOTIDE SEQUENCE [LARGE SCALE GENOMIC DNA]</scope>
</reference>